<proteinExistence type="predicted"/>
<organism evidence="1 2">
    <name type="scientific">Sphingomonas ginkgonis</name>
    <dbReference type="NCBI Taxonomy" id="2315330"/>
    <lineage>
        <taxon>Bacteria</taxon>
        <taxon>Pseudomonadati</taxon>
        <taxon>Pseudomonadota</taxon>
        <taxon>Alphaproteobacteria</taxon>
        <taxon>Sphingomonadales</taxon>
        <taxon>Sphingomonadaceae</taxon>
        <taxon>Sphingomonas</taxon>
    </lineage>
</organism>
<dbReference type="RefSeq" id="WP_126717681.1">
    <property type="nucleotide sequence ID" value="NZ_RWJF01000001.1"/>
</dbReference>
<comment type="caution">
    <text evidence="1">The sequence shown here is derived from an EMBL/GenBank/DDBJ whole genome shotgun (WGS) entry which is preliminary data.</text>
</comment>
<dbReference type="Proteomes" id="UP000274661">
    <property type="component" value="Unassembled WGS sequence"/>
</dbReference>
<keyword evidence="2" id="KW-1185">Reference proteome</keyword>
<dbReference type="EMBL" id="RWJF01000001">
    <property type="protein sequence ID" value="RST29842.1"/>
    <property type="molecule type" value="Genomic_DNA"/>
</dbReference>
<gene>
    <name evidence="1" type="ORF">HMF7854_02635</name>
</gene>
<dbReference type="InterPro" id="IPR021955">
    <property type="entry name" value="DUF3572"/>
</dbReference>
<dbReference type="Pfam" id="PF12096">
    <property type="entry name" value="DUF3572"/>
    <property type="match status" value="1"/>
</dbReference>
<dbReference type="OrthoDB" id="7356934at2"/>
<dbReference type="AlphaFoldDB" id="A0A3R9WNU3"/>
<name>A0A3R9WNU3_9SPHN</name>
<sequence length="87" mass="9346">MSTNDLDPLTVALQALVATLGQDSRARRLLDLTGLTADELRERAADPALLSATLAFLESHEPDLLAVAAEIGRRPEELVAARRLLDA</sequence>
<accession>A0A3R9WNU3</accession>
<protein>
    <submittedName>
        <fullName evidence="1">DUF3572 family protein</fullName>
    </submittedName>
</protein>
<evidence type="ECO:0000313" key="2">
    <source>
        <dbReference type="Proteomes" id="UP000274661"/>
    </source>
</evidence>
<reference evidence="1 2" key="1">
    <citation type="submission" date="2018-12" db="EMBL/GenBank/DDBJ databases">
        <title>Sphingomonas sp. HMF7854 Genome sequencing and assembly.</title>
        <authorList>
            <person name="Cha I."/>
            <person name="Kang H."/>
            <person name="Kim H."/>
            <person name="Kang J."/>
            <person name="Joh K."/>
        </authorList>
    </citation>
    <scope>NUCLEOTIDE SEQUENCE [LARGE SCALE GENOMIC DNA]</scope>
    <source>
        <strain evidence="1 2">HMF7854</strain>
    </source>
</reference>
<evidence type="ECO:0000313" key="1">
    <source>
        <dbReference type="EMBL" id="RST29842.1"/>
    </source>
</evidence>